<dbReference type="RefSeq" id="WP_085868167.1">
    <property type="nucleotide sequence ID" value="NZ_FWFQ01000009.1"/>
</dbReference>
<dbReference type="SMART" id="SM00935">
    <property type="entry name" value="OmpH"/>
    <property type="match status" value="1"/>
</dbReference>
<evidence type="ECO:0000313" key="4">
    <source>
        <dbReference type="EMBL" id="SLN33925.1"/>
    </source>
</evidence>
<evidence type="ECO:0000256" key="3">
    <source>
        <dbReference type="SAM" id="SignalP"/>
    </source>
</evidence>
<feature type="signal peptide" evidence="3">
    <location>
        <begin position="1"/>
        <end position="29"/>
    </location>
</feature>
<accession>A0A1Y5S6Z5</accession>
<dbReference type="Gene3D" id="3.30.910.20">
    <property type="entry name" value="Skp domain"/>
    <property type="match status" value="1"/>
</dbReference>
<feature type="coiled-coil region" evidence="1">
    <location>
        <begin position="63"/>
        <end position="90"/>
    </location>
</feature>
<keyword evidence="1" id="KW-0175">Coiled coil</keyword>
<proteinExistence type="predicted"/>
<feature type="chain" id="PRO_5012328323" evidence="3">
    <location>
        <begin position="30"/>
        <end position="234"/>
    </location>
</feature>
<reference evidence="4 5" key="1">
    <citation type="submission" date="2017-03" db="EMBL/GenBank/DDBJ databases">
        <authorList>
            <person name="Afonso C.L."/>
            <person name="Miller P.J."/>
            <person name="Scott M.A."/>
            <person name="Spackman E."/>
            <person name="Goraichik I."/>
            <person name="Dimitrov K.M."/>
            <person name="Suarez D.L."/>
            <person name="Swayne D.E."/>
        </authorList>
    </citation>
    <scope>NUCLEOTIDE SEQUENCE [LARGE SCALE GENOMIC DNA]</scope>
    <source>
        <strain evidence="4 5">CECT 7680</strain>
    </source>
</reference>
<evidence type="ECO:0000313" key="5">
    <source>
        <dbReference type="Proteomes" id="UP000193409"/>
    </source>
</evidence>
<evidence type="ECO:0000256" key="1">
    <source>
        <dbReference type="SAM" id="Coils"/>
    </source>
</evidence>
<keyword evidence="3" id="KW-0732">Signal</keyword>
<gene>
    <name evidence="4" type="ORF">PSA7680_01608</name>
</gene>
<dbReference type="AlphaFoldDB" id="A0A1Y5S6Z5"/>
<sequence length="234" mass="24818">MKRSKKLHRLGGAVVALALLAPVAGPAVAQSLGVPVGQPPASAILTIDQEALFASSLFGQRVQREAEEAARELSEENSVIQRALEAEELQLTRQRSQMDPEAFRALADAFDTKVQETRALQEQKSRDIARTVELERQQFLQRALPALSDIVRERNAVAILEIGSVFLSAESIDVTREAVARINADIGDGTVEPSENAAPVPRPVPGGEAAQESGGGSTDAQGQAPAPGQEGAQD</sequence>
<dbReference type="Proteomes" id="UP000193409">
    <property type="component" value="Unassembled WGS sequence"/>
</dbReference>
<keyword evidence="5" id="KW-1185">Reference proteome</keyword>
<protein>
    <submittedName>
        <fullName evidence="4">Outer membrane protein (OmpH-like)</fullName>
    </submittedName>
</protein>
<dbReference type="GO" id="GO:0051082">
    <property type="term" value="F:unfolded protein binding"/>
    <property type="evidence" value="ECO:0007669"/>
    <property type="project" value="InterPro"/>
</dbReference>
<organism evidence="4 5">
    <name type="scientific">Pseudoruegeria aquimaris</name>
    <dbReference type="NCBI Taxonomy" id="393663"/>
    <lineage>
        <taxon>Bacteria</taxon>
        <taxon>Pseudomonadati</taxon>
        <taxon>Pseudomonadota</taxon>
        <taxon>Alphaproteobacteria</taxon>
        <taxon>Rhodobacterales</taxon>
        <taxon>Roseobacteraceae</taxon>
        <taxon>Pseudoruegeria</taxon>
    </lineage>
</organism>
<dbReference type="InterPro" id="IPR024930">
    <property type="entry name" value="Skp_dom_sf"/>
</dbReference>
<dbReference type="OrthoDB" id="7868372at2"/>
<dbReference type="SUPFAM" id="SSF111384">
    <property type="entry name" value="OmpH-like"/>
    <property type="match status" value="1"/>
</dbReference>
<name>A0A1Y5S6Z5_9RHOB</name>
<evidence type="ECO:0000256" key="2">
    <source>
        <dbReference type="SAM" id="MobiDB-lite"/>
    </source>
</evidence>
<dbReference type="InterPro" id="IPR005632">
    <property type="entry name" value="Chaperone_Skp"/>
</dbReference>
<dbReference type="Pfam" id="PF03938">
    <property type="entry name" value="OmpH"/>
    <property type="match status" value="1"/>
</dbReference>
<feature type="region of interest" description="Disordered" evidence="2">
    <location>
        <begin position="186"/>
        <end position="234"/>
    </location>
</feature>
<dbReference type="EMBL" id="FWFQ01000009">
    <property type="protein sequence ID" value="SLN33925.1"/>
    <property type="molecule type" value="Genomic_DNA"/>
</dbReference>